<dbReference type="InterPro" id="IPR001296">
    <property type="entry name" value="Glyco_trans_1"/>
</dbReference>
<dbReference type="OrthoDB" id="190687at2"/>
<name>A0A1T4YCF6_9BACT</name>
<dbReference type="SUPFAM" id="SSF53756">
    <property type="entry name" value="UDP-Glycosyltransferase/glycogen phosphorylase"/>
    <property type="match status" value="1"/>
</dbReference>
<feature type="domain" description="Glycosyl transferase family 1" evidence="1">
    <location>
        <begin position="212"/>
        <end position="314"/>
    </location>
</feature>
<dbReference type="Proteomes" id="UP000190774">
    <property type="component" value="Unassembled WGS sequence"/>
</dbReference>
<dbReference type="Pfam" id="PF00534">
    <property type="entry name" value="Glycos_transf_1"/>
    <property type="match status" value="1"/>
</dbReference>
<evidence type="ECO:0000313" key="2">
    <source>
        <dbReference type="EMBL" id="SKA99208.1"/>
    </source>
</evidence>
<evidence type="ECO:0000259" key="1">
    <source>
        <dbReference type="Pfam" id="PF00534"/>
    </source>
</evidence>
<gene>
    <name evidence="2" type="ORF">SAMN02745166_02864</name>
</gene>
<dbReference type="RefSeq" id="WP_078814047.1">
    <property type="nucleotide sequence ID" value="NZ_FUYE01000009.1"/>
</dbReference>
<keyword evidence="2" id="KW-0808">Transferase</keyword>
<dbReference type="EMBL" id="FUYE01000009">
    <property type="protein sequence ID" value="SKA99208.1"/>
    <property type="molecule type" value="Genomic_DNA"/>
</dbReference>
<keyword evidence="3" id="KW-1185">Reference proteome</keyword>
<organism evidence="2 3">
    <name type="scientific">Prosthecobacter debontii</name>
    <dbReference type="NCBI Taxonomy" id="48467"/>
    <lineage>
        <taxon>Bacteria</taxon>
        <taxon>Pseudomonadati</taxon>
        <taxon>Verrucomicrobiota</taxon>
        <taxon>Verrucomicrobiia</taxon>
        <taxon>Verrucomicrobiales</taxon>
        <taxon>Verrucomicrobiaceae</taxon>
        <taxon>Prosthecobacter</taxon>
    </lineage>
</organism>
<sequence length="438" mass="49810">MVQLLRLKDEIRHSTFARSLFASALAVRGRLSVDLEERAARLARAFDLAESPILKQRILASLQKKPGIENAPLWDAVVRCNSRYRKVIADDPGLSRSILLKTPSEGGEKGILLMTFEYNWARLLTALSETEFRWLNDRYHLVLSTSWSPTDYAALACAVSRVPGTVYVQSCNYQEIPIIESFHPRLKCLPTLPCDWINPTLYQPLPYEQRSTDIVMVANWGEFKRHWELFQILAQIPGELKVVLIGQKEPGRTQDTIRQLARSFGVNHHIEIHESIPIHEVAAHQCRAKVSVIMSRREGCCVAAVESLFAGCALAMREDAHVGPLAYINDQTGSRLRHGHAAADLQALLQKTPKLRPHVWAQENLACQVSHAKVNALFKSQSELENRPWTRDIIQPQWRPHPTYASPEAKDAVRPAYEELHQFRPDLFPAHLLDRSWK</sequence>
<dbReference type="AlphaFoldDB" id="A0A1T4YCF6"/>
<dbReference type="GO" id="GO:0016757">
    <property type="term" value="F:glycosyltransferase activity"/>
    <property type="evidence" value="ECO:0007669"/>
    <property type="project" value="InterPro"/>
</dbReference>
<proteinExistence type="predicted"/>
<protein>
    <submittedName>
        <fullName evidence="2">Glycosyltransferase involved in cell wall bisynthesis</fullName>
    </submittedName>
</protein>
<evidence type="ECO:0000313" key="3">
    <source>
        <dbReference type="Proteomes" id="UP000190774"/>
    </source>
</evidence>
<dbReference type="STRING" id="48467.SAMN02745166_02864"/>
<reference evidence="3" key="1">
    <citation type="submission" date="2017-02" db="EMBL/GenBank/DDBJ databases">
        <authorList>
            <person name="Varghese N."/>
            <person name="Submissions S."/>
        </authorList>
    </citation>
    <scope>NUCLEOTIDE SEQUENCE [LARGE SCALE GENOMIC DNA]</scope>
    <source>
        <strain evidence="3">ATCC 700200</strain>
    </source>
</reference>
<accession>A0A1T4YCF6</accession>
<dbReference type="Gene3D" id="3.40.50.2000">
    <property type="entry name" value="Glycogen Phosphorylase B"/>
    <property type="match status" value="1"/>
</dbReference>